<sequence length="222" mass="23081">MLGVPHGEGRAAFADALEGFRAAVAPLDDHALLAASRCWGWAVVDVVVHVRLGLEELAAGLLAADERETPTHDAATYWETQPPGGGAVDGLLAVRRVAAATRTPRGALGPLDRVSDSLAAAAARLPDRVLAFQGCALTTGDLLATWAVELAVHQLDLGRDLDVAQPRPGVLALARRTLEALLEAPLPVRDDVDALLLGTGRRSATAAEKDGLGVAAERLPVL</sequence>
<accession>A0A1H2LML5</accession>
<keyword evidence="2" id="KW-0413">Isomerase</keyword>
<keyword evidence="2" id="KW-0670">Pyruvate</keyword>
<evidence type="ECO:0000313" key="3">
    <source>
        <dbReference type="Proteomes" id="UP000198825"/>
    </source>
</evidence>
<dbReference type="RefSeq" id="WP_157719729.1">
    <property type="nucleotide sequence ID" value="NZ_LT629799.1"/>
</dbReference>
<dbReference type="AlphaFoldDB" id="A0A1H2LML5"/>
<dbReference type="SUPFAM" id="SSF109854">
    <property type="entry name" value="DinB/YfiT-like putative metalloenzymes"/>
    <property type="match status" value="1"/>
</dbReference>
<dbReference type="OrthoDB" id="3781681at2"/>
<dbReference type="GO" id="GO:0016853">
    <property type="term" value="F:isomerase activity"/>
    <property type="evidence" value="ECO:0007669"/>
    <property type="project" value="UniProtKB-KW"/>
</dbReference>
<dbReference type="GO" id="GO:0046872">
    <property type="term" value="F:metal ion binding"/>
    <property type="evidence" value="ECO:0007669"/>
    <property type="project" value="InterPro"/>
</dbReference>
<protein>
    <submittedName>
        <fullName evidence="2">Mycothiol maleylpyruvate isomerase N-terminal domain-containing protein</fullName>
    </submittedName>
</protein>
<dbReference type="EMBL" id="LT629799">
    <property type="protein sequence ID" value="SDU82159.1"/>
    <property type="molecule type" value="Genomic_DNA"/>
</dbReference>
<dbReference type="STRING" id="546874.SAMN04488544_0496"/>
<gene>
    <name evidence="2" type="ORF">SAMN04488544_0496</name>
</gene>
<proteinExistence type="predicted"/>
<reference evidence="3" key="1">
    <citation type="submission" date="2016-10" db="EMBL/GenBank/DDBJ databases">
        <authorList>
            <person name="Varghese N."/>
            <person name="Submissions S."/>
        </authorList>
    </citation>
    <scope>NUCLEOTIDE SEQUENCE [LARGE SCALE GENOMIC DNA]</scope>
    <source>
        <strain evidence="3">DSM 21743</strain>
    </source>
</reference>
<organism evidence="2 3">
    <name type="scientific">Microlunatus sagamiharensis</name>
    <dbReference type="NCBI Taxonomy" id="546874"/>
    <lineage>
        <taxon>Bacteria</taxon>
        <taxon>Bacillati</taxon>
        <taxon>Actinomycetota</taxon>
        <taxon>Actinomycetes</taxon>
        <taxon>Propionibacteriales</taxon>
        <taxon>Propionibacteriaceae</taxon>
        <taxon>Microlunatus</taxon>
    </lineage>
</organism>
<dbReference type="InterPro" id="IPR024344">
    <property type="entry name" value="MDMPI_metal-binding"/>
</dbReference>
<name>A0A1H2LML5_9ACTN</name>
<evidence type="ECO:0000259" key="1">
    <source>
        <dbReference type="Pfam" id="PF11716"/>
    </source>
</evidence>
<dbReference type="InterPro" id="IPR034660">
    <property type="entry name" value="DinB/YfiT-like"/>
</dbReference>
<dbReference type="Proteomes" id="UP000198825">
    <property type="component" value="Chromosome I"/>
</dbReference>
<keyword evidence="3" id="KW-1185">Reference proteome</keyword>
<dbReference type="Gene3D" id="1.20.120.450">
    <property type="entry name" value="dinb family like domain"/>
    <property type="match status" value="1"/>
</dbReference>
<evidence type="ECO:0000313" key="2">
    <source>
        <dbReference type="EMBL" id="SDU82159.1"/>
    </source>
</evidence>
<dbReference type="Pfam" id="PF11716">
    <property type="entry name" value="MDMPI_N"/>
    <property type="match status" value="1"/>
</dbReference>
<feature type="domain" description="Mycothiol-dependent maleylpyruvate isomerase metal-binding" evidence="1">
    <location>
        <begin position="14"/>
        <end position="157"/>
    </location>
</feature>